<accession>A0ABP6T2R5</accession>
<gene>
    <name evidence="4" type="ORF">GCM10020369_47700</name>
</gene>
<feature type="DNA-binding region" description="H-T-H motif" evidence="2">
    <location>
        <begin position="25"/>
        <end position="44"/>
    </location>
</feature>
<dbReference type="SUPFAM" id="SSF46689">
    <property type="entry name" value="Homeodomain-like"/>
    <property type="match status" value="1"/>
</dbReference>
<reference evidence="5" key="1">
    <citation type="journal article" date="2019" name="Int. J. Syst. Evol. Microbiol.">
        <title>The Global Catalogue of Microorganisms (GCM) 10K type strain sequencing project: providing services to taxonomists for standard genome sequencing and annotation.</title>
        <authorList>
            <consortium name="The Broad Institute Genomics Platform"/>
            <consortium name="The Broad Institute Genome Sequencing Center for Infectious Disease"/>
            <person name="Wu L."/>
            <person name="Ma J."/>
        </authorList>
    </citation>
    <scope>NUCLEOTIDE SEQUENCE [LARGE SCALE GENOMIC DNA]</scope>
    <source>
        <strain evidence="5">JCM 9458</strain>
    </source>
</reference>
<dbReference type="Proteomes" id="UP001501676">
    <property type="component" value="Unassembled WGS sequence"/>
</dbReference>
<feature type="domain" description="HTH tetR-type" evidence="3">
    <location>
        <begin position="2"/>
        <end position="62"/>
    </location>
</feature>
<name>A0ABP6T2R5_9ACTN</name>
<dbReference type="PROSITE" id="PS50977">
    <property type="entry name" value="HTH_TETR_2"/>
    <property type="match status" value="1"/>
</dbReference>
<evidence type="ECO:0000256" key="1">
    <source>
        <dbReference type="ARBA" id="ARBA00023125"/>
    </source>
</evidence>
<evidence type="ECO:0000313" key="5">
    <source>
        <dbReference type="Proteomes" id="UP001501676"/>
    </source>
</evidence>
<sequence>MAITRDDWIERGLAVLAQDGLPGVRIDRVAGQLGVSKGSFHHHFNGASGYRQALAQRYEERVLAELHRVAESAQGLGLGLFDRLLEALDDLYDARLETAMRAWAMHDAVAHEVMTRVDDARMRVLQDAWRAVLSGDDAARIAALVPHLIVVGASAAALPTADLRSVLELLAGLAPTVPRVLDGERPGSVGPA</sequence>
<evidence type="ECO:0000259" key="3">
    <source>
        <dbReference type="PROSITE" id="PS50977"/>
    </source>
</evidence>
<dbReference type="Pfam" id="PF00440">
    <property type="entry name" value="TetR_N"/>
    <property type="match status" value="1"/>
</dbReference>
<evidence type="ECO:0000313" key="4">
    <source>
        <dbReference type="EMBL" id="GAA3391099.1"/>
    </source>
</evidence>
<dbReference type="RefSeq" id="WP_345730408.1">
    <property type="nucleotide sequence ID" value="NZ_BAAAYN010000030.1"/>
</dbReference>
<dbReference type="InterPro" id="IPR001647">
    <property type="entry name" value="HTH_TetR"/>
</dbReference>
<keyword evidence="1 2" id="KW-0238">DNA-binding</keyword>
<dbReference type="Gene3D" id="1.10.357.10">
    <property type="entry name" value="Tetracycline Repressor, domain 2"/>
    <property type="match status" value="1"/>
</dbReference>
<proteinExistence type="predicted"/>
<comment type="caution">
    <text evidence="4">The sequence shown here is derived from an EMBL/GenBank/DDBJ whole genome shotgun (WGS) entry which is preliminary data.</text>
</comment>
<keyword evidence="5" id="KW-1185">Reference proteome</keyword>
<evidence type="ECO:0000256" key="2">
    <source>
        <dbReference type="PROSITE-ProRule" id="PRU00335"/>
    </source>
</evidence>
<dbReference type="EMBL" id="BAAAYN010000030">
    <property type="protein sequence ID" value="GAA3391099.1"/>
    <property type="molecule type" value="Genomic_DNA"/>
</dbReference>
<dbReference type="InterPro" id="IPR009057">
    <property type="entry name" value="Homeodomain-like_sf"/>
</dbReference>
<protein>
    <submittedName>
        <fullName evidence="4">TetR/AcrR family transcriptional regulator</fullName>
    </submittedName>
</protein>
<organism evidence="4 5">
    <name type="scientific">Cryptosporangium minutisporangium</name>
    <dbReference type="NCBI Taxonomy" id="113569"/>
    <lineage>
        <taxon>Bacteria</taxon>
        <taxon>Bacillati</taxon>
        <taxon>Actinomycetota</taxon>
        <taxon>Actinomycetes</taxon>
        <taxon>Cryptosporangiales</taxon>
        <taxon>Cryptosporangiaceae</taxon>
        <taxon>Cryptosporangium</taxon>
    </lineage>
</organism>